<keyword evidence="1" id="KW-0472">Membrane</keyword>
<keyword evidence="1" id="KW-1133">Transmembrane helix</keyword>
<dbReference type="AlphaFoldDB" id="A0A7J0E042"/>
<evidence type="ECO:0000256" key="1">
    <source>
        <dbReference type="SAM" id="Phobius"/>
    </source>
</evidence>
<gene>
    <name evidence="2" type="ORF">Acr_00g0100730</name>
</gene>
<organism evidence="2 3">
    <name type="scientific">Actinidia rufa</name>
    <dbReference type="NCBI Taxonomy" id="165716"/>
    <lineage>
        <taxon>Eukaryota</taxon>
        <taxon>Viridiplantae</taxon>
        <taxon>Streptophyta</taxon>
        <taxon>Embryophyta</taxon>
        <taxon>Tracheophyta</taxon>
        <taxon>Spermatophyta</taxon>
        <taxon>Magnoliopsida</taxon>
        <taxon>eudicotyledons</taxon>
        <taxon>Gunneridae</taxon>
        <taxon>Pentapetalae</taxon>
        <taxon>asterids</taxon>
        <taxon>Ericales</taxon>
        <taxon>Actinidiaceae</taxon>
        <taxon>Actinidia</taxon>
    </lineage>
</organism>
<dbReference type="EMBL" id="BJWL01000464">
    <property type="protein sequence ID" value="GFS46195.1"/>
    <property type="molecule type" value="Genomic_DNA"/>
</dbReference>
<sequence>MPVVLPMKKFFLARVTAMHRILPLHRDLSMHRILSMHYFLALPLELEILSIRIHIGFHGLIGRNLKIFFNFHGTVTCSLVSLIFFLGRIHTYSSFYCGYRKPVTCVLIQLSIDFHSKVTKNLSQKSTIG</sequence>
<evidence type="ECO:0000313" key="2">
    <source>
        <dbReference type="EMBL" id="GFS46195.1"/>
    </source>
</evidence>
<comment type="caution">
    <text evidence="2">The sequence shown here is derived from an EMBL/GenBank/DDBJ whole genome shotgun (WGS) entry which is preliminary data.</text>
</comment>
<dbReference type="Proteomes" id="UP000585474">
    <property type="component" value="Unassembled WGS sequence"/>
</dbReference>
<feature type="transmembrane region" description="Helical" evidence="1">
    <location>
        <begin position="67"/>
        <end position="86"/>
    </location>
</feature>
<protein>
    <submittedName>
        <fullName evidence="2">Uncharacterized protein</fullName>
    </submittedName>
</protein>
<keyword evidence="3" id="KW-1185">Reference proteome</keyword>
<keyword evidence="1" id="KW-0812">Transmembrane</keyword>
<proteinExistence type="predicted"/>
<reference evidence="3" key="1">
    <citation type="submission" date="2019-07" db="EMBL/GenBank/DDBJ databases">
        <title>De Novo Assembly of kiwifruit Actinidia rufa.</title>
        <authorList>
            <person name="Sugita-Konishi S."/>
            <person name="Sato K."/>
            <person name="Mori E."/>
            <person name="Abe Y."/>
            <person name="Kisaki G."/>
            <person name="Hamano K."/>
            <person name="Suezawa K."/>
            <person name="Otani M."/>
            <person name="Fukuda T."/>
            <person name="Manabe T."/>
            <person name="Gomi K."/>
            <person name="Tabuchi M."/>
            <person name="Akimitsu K."/>
            <person name="Kataoka I."/>
        </authorList>
    </citation>
    <scope>NUCLEOTIDE SEQUENCE [LARGE SCALE GENOMIC DNA]</scope>
    <source>
        <strain evidence="3">cv. Fuchu</strain>
    </source>
</reference>
<evidence type="ECO:0000313" key="3">
    <source>
        <dbReference type="Proteomes" id="UP000585474"/>
    </source>
</evidence>
<accession>A0A7J0E042</accession>
<feature type="transmembrane region" description="Helical" evidence="1">
    <location>
        <begin position="38"/>
        <end position="61"/>
    </location>
</feature>
<name>A0A7J0E042_9ERIC</name>